<dbReference type="CDD" id="cd12087">
    <property type="entry name" value="TM_EGFR-like"/>
    <property type="match status" value="1"/>
</dbReference>
<name>A0AA40CEP0_9PEZI</name>
<evidence type="ECO:0000313" key="4">
    <source>
        <dbReference type="EMBL" id="KAK0635495.1"/>
    </source>
</evidence>
<feature type="compositionally biased region" description="Polar residues" evidence="1">
    <location>
        <begin position="311"/>
        <end position="332"/>
    </location>
</feature>
<evidence type="ECO:0000313" key="5">
    <source>
        <dbReference type="Proteomes" id="UP001174934"/>
    </source>
</evidence>
<proteinExistence type="predicted"/>
<keyword evidence="5" id="KW-1185">Reference proteome</keyword>
<gene>
    <name evidence="4" type="ORF">B0T17DRAFT_45485</name>
</gene>
<evidence type="ECO:0008006" key="6">
    <source>
        <dbReference type="Google" id="ProtNLM"/>
    </source>
</evidence>
<protein>
    <recommendedName>
        <fullName evidence="6">LPXTG-domain-containing protein</fullName>
    </recommendedName>
</protein>
<evidence type="ECO:0000256" key="2">
    <source>
        <dbReference type="SAM" id="Phobius"/>
    </source>
</evidence>
<sequence>MAPSYLATTSSIKRTLLSLLVIPRLASALQVTPNSPCASVCQDSSSLDISDPNSSNTRNSDITCQDSAFGSPEGTKWKTCMTCLQTSTFTQGRQSDQMWFLYNLRYNIAYCIFSFPNATGVETTPCSTQPACGPLKASMEHGVLNPNNMTTFSYCSVGGATSDYDQCVSCVGSGGRTHYLANSFTALEAGCQQQPAAGAIIGLNDTIFANHRITIVDPSTLTKTSDSDKAGLATPAIAGIAVGAVAVILLIAATIFVCCRKRKNKQARVSAALSFQCQTHIMSPRLWPGGTEGQLPSLEEMAATHARDQQDPQYSARQSSMWKPHNSTSSPKISAFTEDQTWESPYQSEAFTHSDEKAVITSTQLHSIRTSMPAMPPHAHASPSSGVMPYSPSDYRTPSSAVSTMSTSALLPAIKPYVPAEYGLGSPLSQGQSTFSSPVSAATTSPLLRNYGWADQRRVSSLAPIITPSHISVPAPPKSPRLSLGGKKEAKKSGSGGAGSPVESWEIQTAFSAPPKR</sequence>
<reference evidence="4" key="1">
    <citation type="submission" date="2023-06" db="EMBL/GenBank/DDBJ databases">
        <title>Genome-scale phylogeny and comparative genomics of the fungal order Sordariales.</title>
        <authorList>
            <consortium name="Lawrence Berkeley National Laboratory"/>
            <person name="Hensen N."/>
            <person name="Bonometti L."/>
            <person name="Westerberg I."/>
            <person name="Brannstrom I.O."/>
            <person name="Guillou S."/>
            <person name="Cros-Aarteil S."/>
            <person name="Calhoun S."/>
            <person name="Haridas S."/>
            <person name="Kuo A."/>
            <person name="Mondo S."/>
            <person name="Pangilinan J."/>
            <person name="Riley R."/>
            <person name="LaButti K."/>
            <person name="Andreopoulos B."/>
            <person name="Lipzen A."/>
            <person name="Chen C."/>
            <person name="Yanf M."/>
            <person name="Daum C."/>
            <person name="Ng V."/>
            <person name="Clum A."/>
            <person name="Steindorff A."/>
            <person name="Ohm R."/>
            <person name="Martin F."/>
            <person name="Silar P."/>
            <person name="Natvig D."/>
            <person name="Lalanne C."/>
            <person name="Gautier V."/>
            <person name="Ament-velasquez S.L."/>
            <person name="Kruys A."/>
            <person name="Hutchinson M.I."/>
            <person name="Powell A.J."/>
            <person name="Barry K."/>
            <person name="Miller A.N."/>
            <person name="Grigoriev I.V."/>
            <person name="Debuchy R."/>
            <person name="Gladieux P."/>
            <person name="Thoren M.H."/>
            <person name="Johannesson H."/>
        </authorList>
    </citation>
    <scope>NUCLEOTIDE SEQUENCE</scope>
    <source>
        <strain evidence="4">SMH3391-2</strain>
    </source>
</reference>
<evidence type="ECO:0000256" key="1">
    <source>
        <dbReference type="SAM" id="MobiDB-lite"/>
    </source>
</evidence>
<evidence type="ECO:0000256" key="3">
    <source>
        <dbReference type="SAM" id="SignalP"/>
    </source>
</evidence>
<keyword evidence="3" id="KW-0732">Signal</keyword>
<dbReference type="Proteomes" id="UP001174934">
    <property type="component" value="Unassembled WGS sequence"/>
</dbReference>
<feature type="transmembrane region" description="Helical" evidence="2">
    <location>
        <begin position="236"/>
        <end position="258"/>
    </location>
</feature>
<dbReference type="EMBL" id="JAULSR010000001">
    <property type="protein sequence ID" value="KAK0635495.1"/>
    <property type="molecule type" value="Genomic_DNA"/>
</dbReference>
<dbReference type="AlphaFoldDB" id="A0AA40CEP0"/>
<feature type="region of interest" description="Disordered" evidence="1">
    <location>
        <begin position="468"/>
        <end position="517"/>
    </location>
</feature>
<keyword evidence="2" id="KW-0812">Transmembrane</keyword>
<accession>A0AA40CEP0</accession>
<feature type="signal peptide" evidence="3">
    <location>
        <begin position="1"/>
        <end position="28"/>
    </location>
</feature>
<keyword evidence="2" id="KW-0472">Membrane</keyword>
<organism evidence="4 5">
    <name type="scientific">Bombardia bombarda</name>
    <dbReference type="NCBI Taxonomy" id="252184"/>
    <lineage>
        <taxon>Eukaryota</taxon>
        <taxon>Fungi</taxon>
        <taxon>Dikarya</taxon>
        <taxon>Ascomycota</taxon>
        <taxon>Pezizomycotina</taxon>
        <taxon>Sordariomycetes</taxon>
        <taxon>Sordariomycetidae</taxon>
        <taxon>Sordariales</taxon>
        <taxon>Lasiosphaeriaceae</taxon>
        <taxon>Bombardia</taxon>
    </lineage>
</organism>
<keyword evidence="2" id="KW-1133">Transmembrane helix</keyword>
<comment type="caution">
    <text evidence="4">The sequence shown here is derived from an EMBL/GenBank/DDBJ whole genome shotgun (WGS) entry which is preliminary data.</text>
</comment>
<feature type="chain" id="PRO_5041334428" description="LPXTG-domain-containing protein" evidence="3">
    <location>
        <begin position="29"/>
        <end position="517"/>
    </location>
</feature>
<feature type="region of interest" description="Disordered" evidence="1">
    <location>
        <begin position="303"/>
        <end position="332"/>
    </location>
</feature>